<dbReference type="Proteomes" id="UP001589738">
    <property type="component" value="Unassembled WGS sequence"/>
</dbReference>
<keyword evidence="2" id="KW-1185">Reference proteome</keyword>
<dbReference type="RefSeq" id="WP_377057982.1">
    <property type="nucleotide sequence ID" value="NZ_JBHLUU010000028.1"/>
</dbReference>
<accession>A0ABV6KQF9</accession>
<gene>
    <name evidence="1" type="ORF">ACFFHF_09915</name>
</gene>
<dbReference type="EMBL" id="JBHLUU010000028">
    <property type="protein sequence ID" value="MFC0475564.1"/>
    <property type="molecule type" value="Genomic_DNA"/>
</dbReference>
<protein>
    <submittedName>
        <fullName evidence="1">Cell surface protein</fullName>
    </submittedName>
</protein>
<reference evidence="1 2" key="1">
    <citation type="submission" date="2024-09" db="EMBL/GenBank/DDBJ databases">
        <authorList>
            <person name="Sun Q."/>
            <person name="Mori K."/>
        </authorList>
    </citation>
    <scope>NUCLEOTIDE SEQUENCE [LARGE SCALE GENOMIC DNA]</scope>
    <source>
        <strain evidence="1 2">CGMCC 1.9126</strain>
    </source>
</reference>
<name>A0ABV6KQF9_9BACI</name>
<dbReference type="PROSITE" id="PS51257">
    <property type="entry name" value="PROKAR_LIPOPROTEIN"/>
    <property type="match status" value="1"/>
</dbReference>
<sequence>MKLFKKQFVLLFILALLIVGLVGCSEKEKVMKVAHLHGTFDINVDNVNEVVGDADNVFVGYVDKIEGTEYKFPVTVETENGTKEVTSPYTNYSITVVDNIKGRLKKNNSIPMQKSGGISEDSDIYILYEDDSLPEEGKYYIFNTYNQPDGSILISGPNSNIVLNVTDKSEIVSSKEYKKYKEAVKNEVKTDRKRFSSKYSN</sequence>
<evidence type="ECO:0000313" key="2">
    <source>
        <dbReference type="Proteomes" id="UP001589738"/>
    </source>
</evidence>
<organism evidence="1 2">
    <name type="scientific">Robertmurraya beringensis</name>
    <dbReference type="NCBI Taxonomy" id="641660"/>
    <lineage>
        <taxon>Bacteria</taxon>
        <taxon>Bacillati</taxon>
        <taxon>Bacillota</taxon>
        <taxon>Bacilli</taxon>
        <taxon>Bacillales</taxon>
        <taxon>Bacillaceae</taxon>
        <taxon>Robertmurraya</taxon>
    </lineage>
</organism>
<comment type="caution">
    <text evidence="1">The sequence shown here is derived from an EMBL/GenBank/DDBJ whole genome shotgun (WGS) entry which is preliminary data.</text>
</comment>
<proteinExistence type="predicted"/>
<evidence type="ECO:0000313" key="1">
    <source>
        <dbReference type="EMBL" id="MFC0475564.1"/>
    </source>
</evidence>